<keyword evidence="2" id="KW-0812">Transmembrane</keyword>
<evidence type="ECO:0000313" key="5">
    <source>
        <dbReference type="EMBL" id="KAG2484189.1"/>
    </source>
</evidence>
<feature type="region of interest" description="Disordered" evidence="1">
    <location>
        <begin position="247"/>
        <end position="423"/>
    </location>
</feature>
<evidence type="ECO:0000313" key="6">
    <source>
        <dbReference type="Proteomes" id="UP000612055"/>
    </source>
</evidence>
<dbReference type="OrthoDB" id="541576at2759"/>
<feature type="compositionally biased region" description="Gly residues" evidence="1">
    <location>
        <begin position="526"/>
        <end position="537"/>
    </location>
</feature>
<name>A0A835XQA3_9CHLO</name>
<feature type="compositionally biased region" description="Low complexity" evidence="1">
    <location>
        <begin position="1138"/>
        <end position="1149"/>
    </location>
</feature>
<dbReference type="GO" id="GO:0005737">
    <property type="term" value="C:cytoplasm"/>
    <property type="evidence" value="ECO:0007669"/>
    <property type="project" value="TreeGrafter"/>
</dbReference>
<sequence length="2036" mass="203644">MAPSARAFLLAVTMLLAGLAPAVWALDNSYCSSFTGTGSCPPCRSPFDLCTPVDSYWESVDFCVLPDADPANAPCGAPVVQDFVLPSDRTQTSGQLIAFQYGDILYLTFKMYCPYALRPGLPNTDAPFTLGVYVWNSTELLGFPQYADGLTLSSAVYTCLTVVVDLRAVCDPNKSVYMSNTPSAAANKMCGCFPGSRPCPPADLSRADLVVLQPSLYTSPSPQNCRVTSGAGLTRYMLDTPDGSGFLQWDPVACGPVGTPRPDGSASAPPRSPTGSRSDELPNSPSAPTSPLPPSPFSPPPAPSKSPPPASRPPPRLVPESNSSPPPPTPASTPTPSPSPSPSPTATPSPAPVASPSPTPTPVPNPEASPSPTPTPEPVITPPPPSSAHIDDGSGVHGSPFPTEHPPPEPPSPPSPEPPAYHTNAAKSFFQGAGIGVLIGCGAVGFAILCCCGISIYVYCRRNRREGSSVDGDDFNGSVGGVLDDDKSLTNFSFAMVPHAYDKHGDRSSGGGGSGSGDGLTADMEVGGGSGGSGTGSHGALSSFSHVTGGDGPQVLLELADATGSGGGATAAGGGGGRLRAGAVKGDARHLLAAHAAAAAAMGTTARSIAAKGGAAAAGALAAAHAAAAAQREVELQPAGGSGSRWGGALGRMFRGFGTGGSRERSGSHIPPFPTGVPVSARQADAEQPQSPPPPPDLDPHHQHLHQHHHRDKVTRGRVPQLLPPPPLLPPAVSAEEVVDGLALLSAAASVGKDGAAGPLGGLLSGRSSLAAASSVGGNGSGGAAGANGGGLLGSRGSLGPAIAPATLQGRGSASPTAASASAGGAASGGGLQGRSSLRSAGSAGGALLSSAGSLGLMREGASAAAASGRLSVPAAAAAAAASTAPSPSGHRPPPLVSIPSMGPLYLPESTFATHAPLDLDEDEDDSPADGAASGMALLPYGSAVAAPPALSRSGDAGSSSSSFGSAATLSSPTLRRAGGSGSTGGSRTAFGGGLPPPPLAPAEPSSPFAGADLQQRVSASAPRAPPPASAAAAVEDDGAFSFTSVTSITSTSAAAPAGLDDGPLLAPAASFRRQLHGSTADLFPSNSVGGGGSGGGGGGSTSASGPNSGGPRSTGSLFHLGAQPLDTPRAGGSPLRGAASVGASSPAASPLPPHPLPPAAKVSSSTLQAAIAAAVAASAGSPVRTSAAAAAASLPPPPPPHLQPLVGPHGSVLRPPQPAALQPKPGAAAAGGYGARSGSPHHLPAAAAAPPPLQSSGSVAGRPSSGGSGSGPSSGSPPHPVLSPTTSLLRTARSGPSPLPPPPPSQPPLLASAASLASTSSAAGSPSSSSRQPSLRTTSSVTTSAGGAGGGGGGGSSLRSASSLASVSSWNGGGAATLDLGSIRRLCADGDAGVAAAVGGCDGGGEEVPLKGAAAAAGGGGGGDGLVAVYSAVCQLEPGTLFMNKYKIRDSPLLGRHSVVLLAKNVYSKARVAIKFHADRRQYEREKAALQRLSNQHVPSLEEPLEGPQLAALGLPPALVMEAGRCTLTEWLQGGGGGGPGGGASPRSPHSPHSGSGFGAAASGSGSGTGAPRDLLSLKAALHQILSALVHLHSRRTVHRDVKPANIMWFEDSHRFKLIDLAEAATVGEPAPPCCTPLYSAPEQLRPALEGAACAAAVTPAADMWSFGVLAFEVLTGSRFYGPSPRLEEVLEAVFGHRPLPSEAEAGALAGVEQAQARRLIAHLVVRNPTQRWSAPTCHRNAFFASGDDTDQRAQKWDSMLSRISEVQQVMATTTAEVRTAQLAINFAICEPAPGGTPPGSPSGRFGLDRAGSTASSMAGGSFARTGSTASSVAGSGSFRPPRLRHMDSSRLTRATAYRPVPMTEDDCIPGEPIYMLLLKKPYQIRITVAHARGLKLEIEHIEKLRITTPDNQYQELPVRLEKGLRDGTVEYVAEWDPTASGSRHLLLVTATEGPIQRRVVFLNAELKIHLSGLSQPMAVNAMLYVIMERHSLRYSMARFKLWSADRWSQAPQWVRDVAKGTMVLVRVAGNVVGV</sequence>
<dbReference type="InterPro" id="IPR011009">
    <property type="entry name" value="Kinase-like_dom_sf"/>
</dbReference>
<feature type="compositionally biased region" description="Pro residues" evidence="1">
    <location>
        <begin position="288"/>
        <end position="317"/>
    </location>
</feature>
<feature type="transmembrane region" description="Helical" evidence="2">
    <location>
        <begin position="433"/>
        <end position="459"/>
    </location>
</feature>
<feature type="region of interest" description="Disordered" evidence="1">
    <location>
        <begin position="804"/>
        <end position="837"/>
    </location>
</feature>
<accession>A0A835XQA3</accession>
<feature type="compositionally biased region" description="Low complexity" evidence="1">
    <location>
        <begin position="1309"/>
        <end position="1346"/>
    </location>
</feature>
<feature type="compositionally biased region" description="Low complexity" evidence="1">
    <location>
        <begin position="1237"/>
        <end position="1264"/>
    </location>
</feature>
<dbReference type="GO" id="GO:0044773">
    <property type="term" value="P:mitotic DNA damage checkpoint signaling"/>
    <property type="evidence" value="ECO:0007669"/>
    <property type="project" value="TreeGrafter"/>
</dbReference>
<feature type="compositionally biased region" description="Pro residues" evidence="1">
    <location>
        <begin position="324"/>
        <end position="386"/>
    </location>
</feature>
<dbReference type="PANTHER" id="PTHR44167">
    <property type="entry name" value="OVARIAN-SPECIFIC SERINE/THREONINE-PROTEIN KINASE LOK-RELATED"/>
    <property type="match status" value="1"/>
</dbReference>
<feature type="domain" description="Protein kinase" evidence="4">
    <location>
        <begin position="1447"/>
        <end position="1745"/>
    </location>
</feature>
<feature type="region of interest" description="Disordered" evidence="1">
    <location>
        <begin position="1190"/>
        <end position="1362"/>
    </location>
</feature>
<feature type="region of interest" description="Disordered" evidence="1">
    <location>
        <begin position="883"/>
        <end position="902"/>
    </location>
</feature>
<comment type="caution">
    <text evidence="5">The sequence shown here is derived from an EMBL/GenBank/DDBJ whole genome shotgun (WGS) entry which is preliminary data.</text>
</comment>
<feature type="region of interest" description="Disordered" evidence="1">
    <location>
        <begin position="1532"/>
        <end position="1567"/>
    </location>
</feature>
<feature type="region of interest" description="Disordered" evidence="1">
    <location>
        <begin position="1081"/>
        <end position="1162"/>
    </location>
</feature>
<feature type="region of interest" description="Disordered" evidence="1">
    <location>
        <begin position="655"/>
        <end position="728"/>
    </location>
</feature>
<feature type="compositionally biased region" description="Gly residues" evidence="1">
    <location>
        <begin position="1089"/>
        <end position="1101"/>
    </location>
</feature>
<gene>
    <name evidence="5" type="ORF">HYH03_017001</name>
</gene>
<dbReference type="SUPFAM" id="SSF56112">
    <property type="entry name" value="Protein kinase-like (PK-like)"/>
    <property type="match status" value="1"/>
</dbReference>
<feature type="compositionally biased region" description="Low complexity" evidence="1">
    <location>
        <begin position="952"/>
        <end position="978"/>
    </location>
</feature>
<organism evidence="5 6">
    <name type="scientific">Edaphochlamys debaryana</name>
    <dbReference type="NCBI Taxonomy" id="47281"/>
    <lineage>
        <taxon>Eukaryota</taxon>
        <taxon>Viridiplantae</taxon>
        <taxon>Chlorophyta</taxon>
        <taxon>core chlorophytes</taxon>
        <taxon>Chlorophyceae</taxon>
        <taxon>CS clade</taxon>
        <taxon>Chlamydomonadales</taxon>
        <taxon>Chlamydomonadales incertae sedis</taxon>
        <taxon>Edaphochlamys</taxon>
    </lineage>
</organism>
<feature type="compositionally biased region" description="Low complexity" evidence="1">
    <location>
        <begin position="1102"/>
        <end position="1111"/>
    </location>
</feature>
<keyword evidence="2" id="KW-1133">Transmembrane helix</keyword>
<feature type="compositionally biased region" description="Low complexity" evidence="1">
    <location>
        <begin position="1546"/>
        <end position="1565"/>
    </location>
</feature>
<feature type="signal peptide" evidence="3">
    <location>
        <begin position="1"/>
        <end position="25"/>
    </location>
</feature>
<dbReference type="EMBL" id="JAEHOE010000155">
    <property type="protein sequence ID" value="KAG2484189.1"/>
    <property type="molecule type" value="Genomic_DNA"/>
</dbReference>
<feature type="region of interest" description="Disordered" evidence="1">
    <location>
        <begin position="503"/>
        <end position="540"/>
    </location>
</feature>
<dbReference type="GO" id="GO:0005634">
    <property type="term" value="C:nucleus"/>
    <property type="evidence" value="ECO:0007669"/>
    <property type="project" value="TreeGrafter"/>
</dbReference>
<feature type="region of interest" description="Disordered" evidence="1">
    <location>
        <begin position="1795"/>
        <end position="1846"/>
    </location>
</feature>
<reference evidence="5" key="1">
    <citation type="journal article" date="2020" name="bioRxiv">
        <title>Comparative genomics of Chlamydomonas.</title>
        <authorList>
            <person name="Craig R.J."/>
            <person name="Hasan A.R."/>
            <person name="Ness R.W."/>
            <person name="Keightley P.D."/>
        </authorList>
    </citation>
    <scope>NUCLEOTIDE SEQUENCE</scope>
    <source>
        <strain evidence="5">CCAP 11/70</strain>
    </source>
</reference>
<keyword evidence="6" id="KW-1185">Reference proteome</keyword>
<feature type="compositionally biased region" description="Low complexity" evidence="1">
    <location>
        <begin position="810"/>
        <end position="825"/>
    </location>
</feature>
<protein>
    <recommendedName>
        <fullName evidence="4">Protein kinase domain-containing protein</fullName>
    </recommendedName>
</protein>
<dbReference type="SMART" id="SM00220">
    <property type="entry name" value="S_TKc"/>
    <property type="match status" value="1"/>
</dbReference>
<feature type="region of interest" description="Disordered" evidence="1">
    <location>
        <begin position="948"/>
        <end position="1010"/>
    </location>
</feature>
<feature type="compositionally biased region" description="Low complexity" evidence="1">
    <location>
        <begin position="1220"/>
        <end position="1229"/>
    </location>
</feature>
<feature type="compositionally biased region" description="Pro residues" evidence="1">
    <location>
        <begin position="1150"/>
        <end position="1159"/>
    </location>
</feature>
<feature type="compositionally biased region" description="Gly residues" evidence="1">
    <location>
        <begin position="1347"/>
        <end position="1357"/>
    </location>
</feature>
<proteinExistence type="predicted"/>
<dbReference type="GO" id="GO:0005524">
    <property type="term" value="F:ATP binding"/>
    <property type="evidence" value="ECO:0007669"/>
    <property type="project" value="InterPro"/>
</dbReference>
<feature type="chain" id="PRO_5032745161" description="Protein kinase domain-containing protein" evidence="3">
    <location>
        <begin position="26"/>
        <end position="2036"/>
    </location>
</feature>
<evidence type="ECO:0000256" key="1">
    <source>
        <dbReference type="SAM" id="MobiDB-lite"/>
    </source>
</evidence>
<keyword evidence="3" id="KW-0732">Signal</keyword>
<keyword evidence="2" id="KW-0472">Membrane</keyword>
<dbReference type="Gene3D" id="1.10.510.10">
    <property type="entry name" value="Transferase(Phosphotransferase) domain 1"/>
    <property type="match status" value="1"/>
</dbReference>
<feature type="compositionally biased region" description="Low complexity" evidence="1">
    <location>
        <begin position="1803"/>
        <end position="1839"/>
    </location>
</feature>
<feature type="compositionally biased region" description="Basic residues" evidence="1">
    <location>
        <begin position="703"/>
        <end position="713"/>
    </location>
</feature>
<dbReference type="PANTHER" id="PTHR44167:SF18">
    <property type="entry name" value="PROTEIN KINASE DOMAIN-CONTAINING PROTEIN"/>
    <property type="match status" value="1"/>
</dbReference>
<dbReference type="GO" id="GO:0004674">
    <property type="term" value="F:protein serine/threonine kinase activity"/>
    <property type="evidence" value="ECO:0007669"/>
    <property type="project" value="TreeGrafter"/>
</dbReference>
<dbReference type="Pfam" id="PF00069">
    <property type="entry name" value="Pkinase"/>
    <property type="match status" value="1"/>
</dbReference>
<dbReference type="PROSITE" id="PS50011">
    <property type="entry name" value="PROTEIN_KINASE_DOM"/>
    <property type="match status" value="1"/>
</dbReference>
<feature type="compositionally biased region" description="Gly residues" evidence="1">
    <location>
        <begin position="508"/>
        <end position="518"/>
    </location>
</feature>
<evidence type="ECO:0000256" key="3">
    <source>
        <dbReference type="SAM" id="SignalP"/>
    </source>
</evidence>
<feature type="compositionally biased region" description="Pro residues" evidence="1">
    <location>
        <begin position="403"/>
        <end position="419"/>
    </location>
</feature>
<evidence type="ECO:0000256" key="2">
    <source>
        <dbReference type="SAM" id="Phobius"/>
    </source>
</evidence>
<feature type="compositionally biased region" description="Gly residues" evidence="1">
    <location>
        <begin position="1534"/>
        <end position="1545"/>
    </location>
</feature>
<feature type="compositionally biased region" description="Pro residues" evidence="1">
    <location>
        <begin position="1298"/>
        <end position="1308"/>
    </location>
</feature>
<dbReference type="Proteomes" id="UP000612055">
    <property type="component" value="Unassembled WGS sequence"/>
</dbReference>
<dbReference type="InterPro" id="IPR000719">
    <property type="entry name" value="Prot_kinase_dom"/>
</dbReference>
<evidence type="ECO:0000259" key="4">
    <source>
        <dbReference type="PROSITE" id="PS50011"/>
    </source>
</evidence>